<dbReference type="GO" id="GO:0005524">
    <property type="term" value="F:ATP binding"/>
    <property type="evidence" value="ECO:0007669"/>
    <property type="project" value="UniProtKB-KW"/>
</dbReference>
<dbReference type="RefSeq" id="WP_225699139.1">
    <property type="nucleotide sequence ID" value="NZ_JAIXNE010000005.1"/>
</dbReference>
<gene>
    <name evidence="2" type="ORF">LDX50_25660</name>
</gene>
<keyword evidence="3" id="KW-1185">Reference proteome</keyword>
<dbReference type="InterPro" id="IPR052735">
    <property type="entry name" value="NAD_biosynth-regulator"/>
</dbReference>
<feature type="domain" description="NadR/Ttd14 AAA" evidence="1">
    <location>
        <begin position="14"/>
        <end position="166"/>
    </location>
</feature>
<dbReference type="EMBL" id="JAIXNE010000005">
    <property type="protein sequence ID" value="MCA6078285.1"/>
    <property type="molecule type" value="Genomic_DNA"/>
</dbReference>
<dbReference type="InterPro" id="IPR027417">
    <property type="entry name" value="P-loop_NTPase"/>
</dbReference>
<dbReference type="PANTHER" id="PTHR37512">
    <property type="entry name" value="TRIFUNCTIONAL NAD BIOSYNTHESIS/REGULATOR PROTEIN NADR"/>
    <property type="match status" value="1"/>
</dbReference>
<evidence type="ECO:0000313" key="2">
    <source>
        <dbReference type="EMBL" id="MCA6078285.1"/>
    </source>
</evidence>
<evidence type="ECO:0000259" key="1">
    <source>
        <dbReference type="Pfam" id="PF13521"/>
    </source>
</evidence>
<dbReference type="PANTHER" id="PTHR37512:SF1">
    <property type="entry name" value="NADR_TTD14 AAA DOMAIN-CONTAINING PROTEIN"/>
    <property type="match status" value="1"/>
</dbReference>
<sequence>MEKASEKTRTSVLKIGITGPESSGKTWMARALADMFDDLWLPEYAREYLSVLKRPYNEEDLNNIAREQLNREHVYLEQAGRILFCDTDALVLKIWYEHKFGMVPEFIEKSLGTYSMHLVMKPDIAYEEDPLRENPELGNYFFNCFISILDSRKLKYEVISGSYGERIKKAGKYIQQLLDNTPA</sequence>
<dbReference type="Gene3D" id="3.40.50.300">
    <property type="entry name" value="P-loop containing nucleotide triphosphate hydrolases"/>
    <property type="match status" value="1"/>
</dbReference>
<dbReference type="AlphaFoldDB" id="A0A9X1HUS7"/>
<comment type="caution">
    <text evidence="2">The sequence shown here is derived from an EMBL/GenBank/DDBJ whole genome shotgun (WGS) entry which is preliminary data.</text>
</comment>
<proteinExistence type="predicted"/>
<name>A0A9X1HUS7_9BACT</name>
<keyword evidence="2" id="KW-0067">ATP-binding</keyword>
<dbReference type="Proteomes" id="UP001139409">
    <property type="component" value="Unassembled WGS sequence"/>
</dbReference>
<keyword evidence="2" id="KW-0547">Nucleotide-binding</keyword>
<dbReference type="InterPro" id="IPR038727">
    <property type="entry name" value="NadR/Ttd14_AAA_dom"/>
</dbReference>
<organism evidence="2 3">
    <name type="scientific">Fulvivirga sedimenti</name>
    <dbReference type="NCBI Taxonomy" id="2879465"/>
    <lineage>
        <taxon>Bacteria</taxon>
        <taxon>Pseudomonadati</taxon>
        <taxon>Bacteroidota</taxon>
        <taxon>Cytophagia</taxon>
        <taxon>Cytophagales</taxon>
        <taxon>Fulvivirgaceae</taxon>
        <taxon>Fulvivirga</taxon>
    </lineage>
</organism>
<evidence type="ECO:0000313" key="3">
    <source>
        <dbReference type="Proteomes" id="UP001139409"/>
    </source>
</evidence>
<reference evidence="2" key="1">
    <citation type="submission" date="2021-09" db="EMBL/GenBank/DDBJ databases">
        <title>Fulvivirga sp. isolated from coastal sediment.</title>
        <authorList>
            <person name="Yu H."/>
        </authorList>
    </citation>
    <scope>NUCLEOTIDE SEQUENCE</scope>
    <source>
        <strain evidence="2">1062</strain>
    </source>
</reference>
<accession>A0A9X1HUS7</accession>
<protein>
    <submittedName>
        <fullName evidence="2">ATP-binding protein</fullName>
    </submittedName>
</protein>
<dbReference type="Pfam" id="PF13521">
    <property type="entry name" value="AAA_28"/>
    <property type="match status" value="1"/>
</dbReference>
<dbReference type="SUPFAM" id="SSF52540">
    <property type="entry name" value="P-loop containing nucleoside triphosphate hydrolases"/>
    <property type="match status" value="1"/>
</dbReference>